<dbReference type="AlphaFoldDB" id="A0AAD7NRP4"/>
<evidence type="ECO:0000313" key="2">
    <source>
        <dbReference type="EMBL" id="KAJ7772107.1"/>
    </source>
</evidence>
<gene>
    <name evidence="2" type="ORF">DFH07DRAFT_803733</name>
</gene>
<feature type="compositionally biased region" description="Polar residues" evidence="1">
    <location>
        <begin position="353"/>
        <end position="362"/>
    </location>
</feature>
<feature type="compositionally biased region" description="Pro residues" evidence="1">
    <location>
        <begin position="319"/>
        <end position="329"/>
    </location>
</feature>
<accession>A0AAD7NRP4</accession>
<feature type="region of interest" description="Disordered" evidence="1">
    <location>
        <begin position="19"/>
        <end position="43"/>
    </location>
</feature>
<dbReference type="EMBL" id="JARJLG010000020">
    <property type="protein sequence ID" value="KAJ7772107.1"/>
    <property type="molecule type" value="Genomic_DNA"/>
</dbReference>
<sequence>MLSCRRVGRIRRVALQYRPSSTQAVKQDGPSASEPPPRLPASHPQLPYLLGQRSLVLRMVDNHYLESPLDAYAVVRAVEARFGRIFQFRFHRDAESNRFQFLAFLCFADPDAYTRVPKKGPNVVRAYVPAHLPPSGGIGLADLEKAGVLTPKDWTDGDLAEEVRAHYEGPKLQDGQRVIQFHVDHHIGSFQKVNKSPAGDYNLRNLREPLMASFVRWGGFAPMERIPVTPETRVTRAHLLCGGAPVDHPFMRYQLDAWSNSIPHPFLRVPLQPVTQHAVKIPPQESLHVAPNANAKASETIAINTVEAKQSPTADTKQPPIPQATPPPLKADTKPPAPQKIEPDAPRPERPTVANTTPQATRSKLEANAKHPAPEAARLERAQQAAGRTLMRAARGSSRKVDPVKAEAVKQEQGPKGQQQNAKAQRPQAKASQPVKGKKKQEKRKDMEKEKPVEKARESPIEVEERKAGIATRLKGIFGGWR</sequence>
<name>A0AAD7NRP4_9AGAR</name>
<feature type="region of interest" description="Disordered" evidence="1">
    <location>
        <begin position="309"/>
        <end position="468"/>
    </location>
</feature>
<evidence type="ECO:0000313" key="3">
    <source>
        <dbReference type="Proteomes" id="UP001215280"/>
    </source>
</evidence>
<feature type="compositionally biased region" description="Basic and acidic residues" evidence="1">
    <location>
        <begin position="399"/>
        <end position="410"/>
    </location>
</feature>
<organism evidence="2 3">
    <name type="scientific">Mycena maculata</name>
    <dbReference type="NCBI Taxonomy" id="230809"/>
    <lineage>
        <taxon>Eukaryota</taxon>
        <taxon>Fungi</taxon>
        <taxon>Dikarya</taxon>
        <taxon>Basidiomycota</taxon>
        <taxon>Agaricomycotina</taxon>
        <taxon>Agaricomycetes</taxon>
        <taxon>Agaricomycetidae</taxon>
        <taxon>Agaricales</taxon>
        <taxon>Marasmiineae</taxon>
        <taxon>Mycenaceae</taxon>
        <taxon>Mycena</taxon>
    </lineage>
</organism>
<proteinExistence type="predicted"/>
<keyword evidence="3" id="KW-1185">Reference proteome</keyword>
<feature type="compositionally biased region" description="Basic and acidic residues" evidence="1">
    <location>
        <begin position="443"/>
        <end position="468"/>
    </location>
</feature>
<evidence type="ECO:0000256" key="1">
    <source>
        <dbReference type="SAM" id="MobiDB-lite"/>
    </source>
</evidence>
<feature type="compositionally biased region" description="Basic and acidic residues" evidence="1">
    <location>
        <begin position="341"/>
        <end position="350"/>
    </location>
</feature>
<reference evidence="2" key="1">
    <citation type="submission" date="2023-03" db="EMBL/GenBank/DDBJ databases">
        <title>Massive genome expansion in bonnet fungi (Mycena s.s.) driven by repeated elements and novel gene families across ecological guilds.</title>
        <authorList>
            <consortium name="Lawrence Berkeley National Laboratory"/>
            <person name="Harder C.B."/>
            <person name="Miyauchi S."/>
            <person name="Viragh M."/>
            <person name="Kuo A."/>
            <person name="Thoen E."/>
            <person name="Andreopoulos B."/>
            <person name="Lu D."/>
            <person name="Skrede I."/>
            <person name="Drula E."/>
            <person name="Henrissat B."/>
            <person name="Morin E."/>
            <person name="Kohler A."/>
            <person name="Barry K."/>
            <person name="LaButti K."/>
            <person name="Morin E."/>
            <person name="Salamov A."/>
            <person name="Lipzen A."/>
            <person name="Mereny Z."/>
            <person name="Hegedus B."/>
            <person name="Baldrian P."/>
            <person name="Stursova M."/>
            <person name="Weitz H."/>
            <person name="Taylor A."/>
            <person name="Grigoriev I.V."/>
            <person name="Nagy L.G."/>
            <person name="Martin F."/>
            <person name="Kauserud H."/>
        </authorList>
    </citation>
    <scope>NUCLEOTIDE SEQUENCE</scope>
    <source>
        <strain evidence="2">CBHHK188m</strain>
    </source>
</reference>
<dbReference type="Proteomes" id="UP001215280">
    <property type="component" value="Unassembled WGS sequence"/>
</dbReference>
<protein>
    <submittedName>
        <fullName evidence="2">Uncharacterized protein</fullName>
    </submittedName>
</protein>
<feature type="compositionally biased region" description="Basic and acidic residues" evidence="1">
    <location>
        <begin position="363"/>
        <end position="381"/>
    </location>
</feature>
<comment type="caution">
    <text evidence="2">The sequence shown here is derived from an EMBL/GenBank/DDBJ whole genome shotgun (WGS) entry which is preliminary data.</text>
</comment>